<accession>A0A392S8L3</accession>
<organism evidence="1 2">
    <name type="scientific">Trifolium medium</name>
    <dbReference type="NCBI Taxonomy" id="97028"/>
    <lineage>
        <taxon>Eukaryota</taxon>
        <taxon>Viridiplantae</taxon>
        <taxon>Streptophyta</taxon>
        <taxon>Embryophyta</taxon>
        <taxon>Tracheophyta</taxon>
        <taxon>Spermatophyta</taxon>
        <taxon>Magnoliopsida</taxon>
        <taxon>eudicotyledons</taxon>
        <taxon>Gunneridae</taxon>
        <taxon>Pentapetalae</taxon>
        <taxon>rosids</taxon>
        <taxon>fabids</taxon>
        <taxon>Fabales</taxon>
        <taxon>Fabaceae</taxon>
        <taxon>Papilionoideae</taxon>
        <taxon>50 kb inversion clade</taxon>
        <taxon>NPAAA clade</taxon>
        <taxon>Hologalegina</taxon>
        <taxon>IRL clade</taxon>
        <taxon>Trifolieae</taxon>
        <taxon>Trifolium</taxon>
    </lineage>
</organism>
<name>A0A392S8L3_9FABA</name>
<comment type="caution">
    <text evidence="1">The sequence shown here is derived from an EMBL/GenBank/DDBJ whole genome shotgun (WGS) entry which is preliminary data.</text>
</comment>
<dbReference type="Proteomes" id="UP000265520">
    <property type="component" value="Unassembled WGS sequence"/>
</dbReference>
<reference evidence="1 2" key="1">
    <citation type="journal article" date="2018" name="Front. Plant Sci.">
        <title>Red Clover (Trifolium pratense) and Zigzag Clover (T. medium) - A Picture of Genomic Similarities and Differences.</title>
        <authorList>
            <person name="Dluhosova J."/>
            <person name="Istvanek J."/>
            <person name="Nedelnik J."/>
            <person name="Repkova J."/>
        </authorList>
    </citation>
    <scope>NUCLEOTIDE SEQUENCE [LARGE SCALE GENOMIC DNA]</scope>
    <source>
        <strain evidence="2">cv. 10/8</strain>
        <tissue evidence="1">Leaf</tissue>
    </source>
</reference>
<evidence type="ECO:0000313" key="2">
    <source>
        <dbReference type="Proteomes" id="UP000265520"/>
    </source>
</evidence>
<dbReference type="EMBL" id="LXQA010328774">
    <property type="protein sequence ID" value="MCI44300.1"/>
    <property type="molecule type" value="Genomic_DNA"/>
</dbReference>
<sequence>MNFGGVGGARVAQLAKARAL</sequence>
<keyword evidence="2" id="KW-1185">Reference proteome</keyword>
<feature type="non-terminal residue" evidence="1">
    <location>
        <position position="20"/>
    </location>
</feature>
<dbReference type="AlphaFoldDB" id="A0A392S8L3"/>
<protein>
    <submittedName>
        <fullName evidence="1">Uncharacterized protein</fullName>
    </submittedName>
</protein>
<proteinExistence type="predicted"/>
<evidence type="ECO:0000313" key="1">
    <source>
        <dbReference type="EMBL" id="MCI44300.1"/>
    </source>
</evidence>